<proteinExistence type="predicted"/>
<feature type="domain" description="Luciferase-like" evidence="5">
    <location>
        <begin position="1"/>
        <end position="261"/>
    </location>
</feature>
<dbReference type="InterPro" id="IPR050172">
    <property type="entry name" value="SsuD_RutA_monooxygenase"/>
</dbReference>
<evidence type="ECO:0000256" key="4">
    <source>
        <dbReference type="ARBA" id="ARBA00023033"/>
    </source>
</evidence>
<reference evidence="6 7" key="1">
    <citation type="submission" date="2021-01" db="EMBL/GenBank/DDBJ databases">
        <title>Draft genome sequence of Micromonospora sp. strain STR1_7.</title>
        <authorList>
            <person name="Karlyshev A."/>
            <person name="Jawad R."/>
        </authorList>
    </citation>
    <scope>NUCLEOTIDE SEQUENCE [LARGE SCALE GENOMIC DNA]</scope>
    <source>
        <strain evidence="6 7">STR1-7</strain>
    </source>
</reference>
<dbReference type="InterPro" id="IPR036661">
    <property type="entry name" value="Luciferase-like_sf"/>
</dbReference>
<dbReference type="RefSeq" id="WP_203173239.1">
    <property type="nucleotide sequence ID" value="NZ_JAEVHM010000003.1"/>
</dbReference>
<keyword evidence="7" id="KW-1185">Reference proteome</keyword>
<evidence type="ECO:0000256" key="3">
    <source>
        <dbReference type="ARBA" id="ARBA00023002"/>
    </source>
</evidence>
<dbReference type="Proteomes" id="UP000601027">
    <property type="component" value="Unassembled WGS sequence"/>
</dbReference>
<evidence type="ECO:0000259" key="5">
    <source>
        <dbReference type="Pfam" id="PF00296"/>
    </source>
</evidence>
<dbReference type="InterPro" id="IPR011251">
    <property type="entry name" value="Luciferase-like_dom"/>
</dbReference>
<protein>
    <submittedName>
        <fullName evidence="6">LLM class flavin-dependent oxidoreductase</fullName>
    </submittedName>
</protein>
<evidence type="ECO:0000256" key="1">
    <source>
        <dbReference type="ARBA" id="ARBA00022630"/>
    </source>
</evidence>
<keyword evidence="3" id="KW-0560">Oxidoreductase</keyword>
<keyword evidence="4" id="KW-0503">Monooxygenase</keyword>
<accession>A0ABS1XNF6</accession>
<dbReference type="SUPFAM" id="SSF51679">
    <property type="entry name" value="Bacterial luciferase-like"/>
    <property type="match status" value="1"/>
</dbReference>
<dbReference type="Gene3D" id="3.20.20.30">
    <property type="entry name" value="Luciferase-like domain"/>
    <property type="match status" value="1"/>
</dbReference>
<dbReference type="PANTHER" id="PTHR42847:SF4">
    <property type="entry name" value="ALKANESULFONATE MONOOXYGENASE-RELATED"/>
    <property type="match status" value="1"/>
</dbReference>
<keyword evidence="2" id="KW-0288">FMN</keyword>
<name>A0ABS1XNF6_9ACTN</name>
<comment type="caution">
    <text evidence="6">The sequence shown here is derived from an EMBL/GenBank/DDBJ whole genome shotgun (WGS) entry which is preliminary data.</text>
</comment>
<dbReference type="PANTHER" id="PTHR42847">
    <property type="entry name" value="ALKANESULFONATE MONOOXYGENASE"/>
    <property type="match status" value="1"/>
</dbReference>
<dbReference type="EMBL" id="JAEVHM010000003">
    <property type="protein sequence ID" value="MBM0230758.1"/>
    <property type="molecule type" value="Genomic_DNA"/>
</dbReference>
<sequence>MRYGVLILPDRRWAESKRRWVRAEQLGFDHAWTYDHLMWRWLRDKPWFGAVPTLAAAASATSRIRLGTMVASPTFRHPVTFAKELMALDDLSEGRITCGLGAGAGVYDDEAAGGKSPTPRERSDRFAEFVDLTDRLLRSPTTSYEGRYFSAHEVRMYPGCVQRPRLPFAVAATGPRGMRVAAEHGDLWVTAGEAGNFERQPYEQLVPLFRKQTAALGRACEAAGRDPASIGRVLLTGGMVDGTVESADSFFHAADLYAEIGFTDMVVHWPREEFPYEGREEIMEEIATRFPAKEA</sequence>
<gene>
    <name evidence="6" type="ORF">JNW91_02010</name>
</gene>
<evidence type="ECO:0000313" key="7">
    <source>
        <dbReference type="Proteomes" id="UP000601027"/>
    </source>
</evidence>
<evidence type="ECO:0000256" key="2">
    <source>
        <dbReference type="ARBA" id="ARBA00022643"/>
    </source>
</evidence>
<dbReference type="Pfam" id="PF00296">
    <property type="entry name" value="Bac_luciferase"/>
    <property type="match status" value="1"/>
</dbReference>
<evidence type="ECO:0000313" key="6">
    <source>
        <dbReference type="EMBL" id="MBM0230758.1"/>
    </source>
</evidence>
<keyword evidence="1" id="KW-0285">Flavoprotein</keyword>
<organism evidence="6 7">
    <name type="scientific">Micromonospora parastrephiae</name>
    <dbReference type="NCBI Taxonomy" id="2806101"/>
    <lineage>
        <taxon>Bacteria</taxon>
        <taxon>Bacillati</taxon>
        <taxon>Actinomycetota</taxon>
        <taxon>Actinomycetes</taxon>
        <taxon>Micromonosporales</taxon>
        <taxon>Micromonosporaceae</taxon>
        <taxon>Micromonospora</taxon>
    </lineage>
</organism>